<evidence type="ECO:0000256" key="9">
    <source>
        <dbReference type="ARBA" id="ARBA00022824"/>
    </source>
</evidence>
<comment type="catalytic activity">
    <reaction evidence="14 15">
        <text>a di-trans,poly-cis-dolichyl beta-D-mannosyl phosphate + L-seryl-[protein] = 3-O-(alpha-D-mannosyl)-L-seryl-[protein] + a di-trans,poly-cis-dolichyl phosphate + H(+)</text>
        <dbReference type="Rhea" id="RHEA:17377"/>
        <dbReference type="Rhea" id="RHEA-COMP:9863"/>
        <dbReference type="Rhea" id="RHEA-COMP:13546"/>
        <dbReference type="Rhea" id="RHEA-COMP:19498"/>
        <dbReference type="Rhea" id="RHEA-COMP:19501"/>
        <dbReference type="ChEBI" id="CHEBI:15378"/>
        <dbReference type="ChEBI" id="CHEBI:29999"/>
        <dbReference type="ChEBI" id="CHEBI:57683"/>
        <dbReference type="ChEBI" id="CHEBI:58211"/>
        <dbReference type="ChEBI" id="CHEBI:137321"/>
        <dbReference type="EC" id="2.4.1.109"/>
    </reaction>
</comment>
<dbReference type="Proteomes" id="UP001623330">
    <property type="component" value="Unassembled WGS sequence"/>
</dbReference>
<gene>
    <name evidence="18" type="ORF">RNJ44_00571</name>
</gene>
<feature type="domain" description="MIR" evidence="17">
    <location>
        <begin position="336"/>
        <end position="396"/>
    </location>
</feature>
<feature type="transmembrane region" description="Helical" evidence="15">
    <location>
        <begin position="642"/>
        <end position="660"/>
    </location>
</feature>
<keyword evidence="5 15" id="KW-0328">Glycosyltransferase</keyword>
<dbReference type="Pfam" id="PF16192">
    <property type="entry name" value="PMT_4TMC"/>
    <property type="match status" value="1"/>
</dbReference>
<dbReference type="InterPro" id="IPR027005">
    <property type="entry name" value="PMT-like"/>
</dbReference>
<dbReference type="GO" id="GO:0016757">
    <property type="term" value="F:glycosyltransferase activity"/>
    <property type="evidence" value="ECO:0007669"/>
    <property type="project" value="UniProtKB-KW"/>
</dbReference>
<keyword evidence="12" id="KW-0325">Glycoprotein</keyword>
<comment type="caution">
    <text evidence="18">The sequence shown here is derived from an EMBL/GenBank/DDBJ whole genome shotgun (WGS) entry which is preliminary data.</text>
</comment>
<dbReference type="InterPro" id="IPR036300">
    <property type="entry name" value="MIR_dom_sf"/>
</dbReference>
<dbReference type="EC" id="2.4.1.109" evidence="4 15"/>
<protein>
    <recommendedName>
        <fullName evidence="4 15">Dolichyl-phosphate-mannose--protein mannosyltransferase</fullName>
        <ecNumber evidence="4 15">2.4.1.109</ecNumber>
    </recommendedName>
</protein>
<organism evidence="18 19">
    <name type="scientific">Nakaseomyces bracarensis</name>
    <dbReference type="NCBI Taxonomy" id="273131"/>
    <lineage>
        <taxon>Eukaryota</taxon>
        <taxon>Fungi</taxon>
        <taxon>Dikarya</taxon>
        <taxon>Ascomycota</taxon>
        <taxon>Saccharomycotina</taxon>
        <taxon>Saccharomycetes</taxon>
        <taxon>Saccharomycetales</taxon>
        <taxon>Saccharomycetaceae</taxon>
        <taxon>Nakaseomyces</taxon>
    </lineage>
</organism>
<reference evidence="18 19" key="1">
    <citation type="submission" date="2024-05" db="EMBL/GenBank/DDBJ databases">
        <title>Long read based assembly of the Candida bracarensis genome reveals expanded adhesin content.</title>
        <authorList>
            <person name="Marcet-Houben M."/>
            <person name="Ksiezopolska E."/>
            <person name="Gabaldon T."/>
        </authorList>
    </citation>
    <scope>NUCLEOTIDE SEQUENCE [LARGE SCALE GENOMIC DNA]</scope>
    <source>
        <strain evidence="18 19">CBM6</strain>
    </source>
</reference>
<evidence type="ECO:0000259" key="17">
    <source>
        <dbReference type="PROSITE" id="PS50919"/>
    </source>
</evidence>
<feature type="domain" description="MIR" evidence="17">
    <location>
        <begin position="469"/>
        <end position="527"/>
    </location>
</feature>
<feature type="transmembrane region" description="Helical" evidence="15">
    <location>
        <begin position="250"/>
        <end position="268"/>
    </location>
</feature>
<keyword evidence="8" id="KW-0677">Repeat</keyword>
<keyword evidence="19" id="KW-1185">Reference proteome</keyword>
<evidence type="ECO:0000256" key="3">
    <source>
        <dbReference type="ARBA" id="ARBA00007222"/>
    </source>
</evidence>
<feature type="transmembrane region" description="Helical" evidence="15">
    <location>
        <begin position="55"/>
        <end position="74"/>
    </location>
</feature>
<evidence type="ECO:0000313" key="18">
    <source>
        <dbReference type="EMBL" id="KAL3231536.1"/>
    </source>
</evidence>
<dbReference type="Gene3D" id="2.80.10.50">
    <property type="match status" value="1"/>
</dbReference>
<dbReference type="InterPro" id="IPR016093">
    <property type="entry name" value="MIR_motif"/>
</dbReference>
<evidence type="ECO:0000256" key="14">
    <source>
        <dbReference type="ARBA" id="ARBA00045102"/>
    </source>
</evidence>
<feature type="transmembrane region" description="Helical" evidence="15">
    <location>
        <begin position="597"/>
        <end position="621"/>
    </location>
</feature>
<evidence type="ECO:0000256" key="10">
    <source>
        <dbReference type="ARBA" id="ARBA00022989"/>
    </source>
</evidence>
<evidence type="ECO:0000256" key="16">
    <source>
        <dbReference type="SAM" id="MobiDB-lite"/>
    </source>
</evidence>
<evidence type="ECO:0000256" key="8">
    <source>
        <dbReference type="ARBA" id="ARBA00022737"/>
    </source>
</evidence>
<feature type="transmembrane region" description="Helical" evidence="15">
    <location>
        <begin position="194"/>
        <end position="213"/>
    </location>
</feature>
<feature type="transmembrane region" description="Helical" evidence="15">
    <location>
        <begin position="225"/>
        <end position="244"/>
    </location>
</feature>
<feature type="transmembrane region" description="Helical" evidence="15">
    <location>
        <begin position="672"/>
        <end position="691"/>
    </location>
</feature>
<sequence length="767" mass="88596">MAVIKRNVVKKSLSRENSSSKADSDDPTMKYTKGVAATEQLAQNWLLNPRPDPSSYYRIGVYVATCIAFVVRFYKIWYPREVVFDEVHFGKFASYYLERTFFFDVHPPFAKMLIAFIGWLCNYNGSFKFDEIGMSYDKHPAPFLAYRSFNALLGTLTVPIMFETLKELNFKAITCFTGAMLVAIDNAHVTETRLILLDATLLISIAASVYCYVRFYKYQLTQPFSWNWYIWLYLTGISLSFVISTKYIGVLTYASIGIPVLVNLWQLWDINAKISIRMLIKHIGRRLNGLILIPFLIYLFWFHVHFNVLNTSGTGDVFMSAQFQDTLKESEITMASMQVNYYDIITIKHYDTDAYLHSHLANYPTRYEDGRISSSGQQVTAYTESDINNQWEIVPLEDLGGDRTKPVLIGDQFRLRHVNTDTYLLAHDVASPLYPTNEEITTISPEKEDFNEKLNSMVFSFDPVKKGDAGHILKSKITIIRIVHSETNVALWSHNDQLLPDWGFSQQEVNGNKKLLEEGNSWVIDSIENVEGNRNQHVPKVIRKMPFLNKWLEQQKLMFEHNNKLSSEHPFASQPQSWPGSMSGVSFWTKSSEKRQIYFIGNIVGFWFEVVSLAVYVGLILADQLSRQRGYFVLNKISREKVYGPLAFLFCGWCCHYFPFFLMGRQKFLHHYLPAHLIAALFSVGVWELLFSQCKSYDPSNDEEKPGSSYDRQPEVSGKSYLIFNIVVLSGMIWFFIYFAPLIYGTPLTPEQVQNRMWMDITLNYAK</sequence>
<dbReference type="SUPFAM" id="SSF82109">
    <property type="entry name" value="MIR domain"/>
    <property type="match status" value="1"/>
</dbReference>
<dbReference type="PANTHER" id="PTHR10050:SF51">
    <property type="entry name" value="PROTEIN O-MANNOSYL-TRANSFERASE 1"/>
    <property type="match status" value="1"/>
</dbReference>
<keyword evidence="6 15" id="KW-0808">Transferase</keyword>
<dbReference type="Pfam" id="PF02366">
    <property type="entry name" value="PMT"/>
    <property type="match status" value="1"/>
</dbReference>
<keyword evidence="11 15" id="KW-0472">Membrane</keyword>
<feature type="region of interest" description="Disordered" evidence="16">
    <location>
        <begin position="8"/>
        <end position="29"/>
    </location>
</feature>
<evidence type="ECO:0000256" key="11">
    <source>
        <dbReference type="ARBA" id="ARBA00023136"/>
    </source>
</evidence>
<feature type="transmembrane region" description="Helical" evidence="15">
    <location>
        <begin position="289"/>
        <end position="306"/>
    </location>
</feature>
<dbReference type="CDD" id="cd23285">
    <property type="entry name" value="beta-trefoil_MIR_PMT4-like"/>
    <property type="match status" value="1"/>
</dbReference>
<dbReference type="PROSITE" id="PS50919">
    <property type="entry name" value="MIR"/>
    <property type="match status" value="3"/>
</dbReference>
<evidence type="ECO:0000256" key="12">
    <source>
        <dbReference type="ARBA" id="ARBA00023180"/>
    </source>
</evidence>
<keyword evidence="10 15" id="KW-1133">Transmembrane helix</keyword>
<dbReference type="Pfam" id="PF02815">
    <property type="entry name" value="MIR"/>
    <property type="match status" value="1"/>
</dbReference>
<evidence type="ECO:0000256" key="1">
    <source>
        <dbReference type="ARBA" id="ARBA00004477"/>
    </source>
</evidence>
<evidence type="ECO:0000256" key="7">
    <source>
        <dbReference type="ARBA" id="ARBA00022692"/>
    </source>
</evidence>
<comment type="pathway">
    <text evidence="2 15">Protein modification; protein glycosylation.</text>
</comment>
<comment type="catalytic activity">
    <reaction evidence="13 15">
        <text>a di-trans,poly-cis-dolichyl beta-D-mannosyl phosphate + L-threonyl-[protein] = 3-O-(alpha-D-mannosyl)-L-threonyl-[protein] + a di-trans,poly-cis-dolichyl phosphate + H(+)</text>
        <dbReference type="Rhea" id="RHEA:53396"/>
        <dbReference type="Rhea" id="RHEA-COMP:11060"/>
        <dbReference type="Rhea" id="RHEA-COMP:13547"/>
        <dbReference type="Rhea" id="RHEA-COMP:19498"/>
        <dbReference type="Rhea" id="RHEA-COMP:19501"/>
        <dbReference type="ChEBI" id="CHEBI:15378"/>
        <dbReference type="ChEBI" id="CHEBI:30013"/>
        <dbReference type="ChEBI" id="CHEBI:57683"/>
        <dbReference type="ChEBI" id="CHEBI:58211"/>
        <dbReference type="ChEBI" id="CHEBI:137323"/>
        <dbReference type="EC" id="2.4.1.109"/>
    </reaction>
</comment>
<name>A0ABR4NSZ9_9SACH</name>
<dbReference type="EMBL" id="JBEVYD010000007">
    <property type="protein sequence ID" value="KAL3231536.1"/>
    <property type="molecule type" value="Genomic_DNA"/>
</dbReference>
<evidence type="ECO:0000256" key="4">
    <source>
        <dbReference type="ARBA" id="ARBA00012839"/>
    </source>
</evidence>
<dbReference type="SMART" id="SM00472">
    <property type="entry name" value="MIR"/>
    <property type="match status" value="3"/>
</dbReference>
<proteinExistence type="inferred from homology"/>
<evidence type="ECO:0000313" key="19">
    <source>
        <dbReference type="Proteomes" id="UP001623330"/>
    </source>
</evidence>
<keyword evidence="7 15" id="KW-0812">Transmembrane</keyword>
<evidence type="ECO:0000256" key="13">
    <source>
        <dbReference type="ARBA" id="ARBA00045085"/>
    </source>
</evidence>
<evidence type="ECO:0000256" key="15">
    <source>
        <dbReference type="RuleBase" id="RU367007"/>
    </source>
</evidence>
<comment type="function">
    <text evidence="15">Transfers mannose from Dol-P-mannose to Ser or Thr residues on proteins.</text>
</comment>
<evidence type="ECO:0000256" key="5">
    <source>
        <dbReference type="ARBA" id="ARBA00022676"/>
    </source>
</evidence>
<evidence type="ECO:0000256" key="2">
    <source>
        <dbReference type="ARBA" id="ARBA00004922"/>
    </source>
</evidence>
<comment type="similarity">
    <text evidence="3 15">Belongs to the glycosyltransferase 39 family.</text>
</comment>
<evidence type="ECO:0000256" key="6">
    <source>
        <dbReference type="ARBA" id="ARBA00022679"/>
    </source>
</evidence>
<dbReference type="PANTHER" id="PTHR10050">
    <property type="entry name" value="DOLICHYL-PHOSPHATE-MANNOSE--PROTEIN MANNOSYLTRANSFERASE"/>
    <property type="match status" value="1"/>
</dbReference>
<feature type="domain" description="MIR" evidence="17">
    <location>
        <begin position="404"/>
        <end position="464"/>
    </location>
</feature>
<feature type="transmembrane region" description="Helical" evidence="15">
    <location>
        <begin position="722"/>
        <end position="744"/>
    </location>
</feature>
<accession>A0ABR4NSZ9</accession>
<feature type="transmembrane region" description="Helical" evidence="15">
    <location>
        <begin position="144"/>
        <end position="162"/>
    </location>
</feature>
<dbReference type="InterPro" id="IPR032421">
    <property type="entry name" value="PMT_4TMC"/>
</dbReference>
<keyword evidence="9 15" id="KW-0256">Endoplasmic reticulum</keyword>
<comment type="subcellular location">
    <subcellularLocation>
        <location evidence="1 15">Endoplasmic reticulum membrane</location>
        <topology evidence="1 15">Multi-pass membrane protein</topology>
    </subcellularLocation>
</comment>
<dbReference type="InterPro" id="IPR003342">
    <property type="entry name" value="ArnT-like_N"/>
</dbReference>